<feature type="binding site" evidence="11">
    <location>
        <position position="214"/>
    </location>
    <ligand>
        <name>FMN</name>
        <dbReference type="ChEBI" id="CHEBI:58210"/>
    </ligand>
</feature>
<dbReference type="InterPro" id="IPR005719">
    <property type="entry name" value="Dihydroorotate_DH_2"/>
</dbReference>
<comment type="subcellular location">
    <subcellularLocation>
        <location evidence="11">Cell membrane</location>
        <topology evidence="11">Peripheral membrane protein</topology>
    </subcellularLocation>
    <subcellularLocation>
        <location evidence="2">Membrane</location>
    </subcellularLocation>
</comment>
<dbReference type="Gene3D" id="3.20.20.70">
    <property type="entry name" value="Aldolase class I"/>
    <property type="match status" value="1"/>
</dbReference>
<dbReference type="GO" id="GO:0044205">
    <property type="term" value="P:'de novo' UMP biosynthetic process"/>
    <property type="evidence" value="ECO:0007669"/>
    <property type="project" value="UniProtKB-UniRule"/>
</dbReference>
<dbReference type="HOGENOM" id="CLU_013640_2_1_5"/>
<organism evidence="13 14">
    <name type="scientific">Beijerinckia indica subsp. indica (strain ATCC 9039 / DSM 1715 / NCIMB 8712)</name>
    <dbReference type="NCBI Taxonomy" id="395963"/>
    <lineage>
        <taxon>Bacteria</taxon>
        <taxon>Pseudomonadati</taxon>
        <taxon>Pseudomonadota</taxon>
        <taxon>Alphaproteobacteria</taxon>
        <taxon>Hyphomicrobiales</taxon>
        <taxon>Beijerinckiaceae</taxon>
        <taxon>Beijerinckia</taxon>
    </lineage>
</organism>
<comment type="similarity">
    <text evidence="4 11">Belongs to the dihydroorotate dehydrogenase family. Type 2 subfamily.</text>
</comment>
<evidence type="ECO:0000256" key="4">
    <source>
        <dbReference type="ARBA" id="ARBA00005359"/>
    </source>
</evidence>
<dbReference type="PROSITE" id="PS00911">
    <property type="entry name" value="DHODEHASE_1"/>
    <property type="match status" value="1"/>
</dbReference>
<keyword evidence="6 11" id="KW-0288">FMN</keyword>
<feature type="binding site" evidence="11">
    <location>
        <position position="294"/>
    </location>
    <ligand>
        <name>FMN</name>
        <dbReference type="ChEBI" id="CHEBI:58210"/>
    </ligand>
</feature>
<comment type="cofactor">
    <cofactor evidence="11">
        <name>FMN</name>
        <dbReference type="ChEBI" id="CHEBI:58210"/>
    </cofactor>
    <text evidence="11">Binds 1 FMN per subunit.</text>
</comment>
<dbReference type="NCBIfam" id="NF003652">
    <property type="entry name" value="PRK05286.2-5"/>
    <property type="match status" value="1"/>
</dbReference>
<feature type="binding site" evidence="11">
    <location>
        <begin position="107"/>
        <end position="111"/>
    </location>
    <ligand>
        <name>substrate</name>
    </ligand>
</feature>
<evidence type="ECO:0000256" key="9">
    <source>
        <dbReference type="ARBA" id="ARBA00023136"/>
    </source>
</evidence>
<keyword evidence="14" id="KW-1185">Reference proteome</keyword>
<feature type="binding site" evidence="11">
    <location>
        <position position="170"/>
    </location>
    <ligand>
        <name>FMN</name>
        <dbReference type="ChEBI" id="CHEBI:58210"/>
    </ligand>
</feature>
<dbReference type="GO" id="GO:0005886">
    <property type="term" value="C:plasma membrane"/>
    <property type="evidence" value="ECO:0007669"/>
    <property type="project" value="UniProtKB-SubCell"/>
</dbReference>
<dbReference type="SUPFAM" id="SSF51395">
    <property type="entry name" value="FMN-linked oxidoreductases"/>
    <property type="match status" value="1"/>
</dbReference>
<dbReference type="PROSITE" id="PS00912">
    <property type="entry name" value="DHODEHASE_2"/>
    <property type="match status" value="1"/>
</dbReference>
<dbReference type="GO" id="GO:0106430">
    <property type="term" value="F:dihydroorotate dehydrogenase (quinone) activity"/>
    <property type="evidence" value="ECO:0007669"/>
    <property type="project" value="UniProtKB-EC"/>
</dbReference>
<sequence length="361" mass="38732">MTFLAPHRLLFGLDPERAHRLAIWALAHVPLPPPPAVDPRLSVEAFGLAFANPLGLAAGMDKNGEAPGALLRLGFGFAEIGTVTPLPQPGNPLPRLFRLTKDEAIINRFGFNSEGHARVHERLTAFLAGARRKGVIGINIGANKDSLDRAEDYVKGIHAFADCADYFTINISSPNTPALRDLQQPLALDDLVVRALAARDAEAERHGRKPVLVKIAPDLTLSELDAIVKITCARKVDGLIVSNTTLSRPSDLQDPQAREAGGLSGKPLFDLSTRMLAETFVRVENQFPLIGVGGIDSAETALAKIEAGATLVQLYSGLVFQGPGLVRRILGELPRLLTARNYPRLVDAVGAAAVDRVSEKI</sequence>
<dbReference type="InterPro" id="IPR013785">
    <property type="entry name" value="Aldolase_TIM"/>
</dbReference>
<reference evidence="13 14" key="2">
    <citation type="journal article" date="2010" name="J. Bacteriol.">
        <title>Complete genome sequence of Beijerinckia indica subsp. indica.</title>
        <authorList>
            <person name="Tamas I."/>
            <person name="Dedysh S.N."/>
            <person name="Liesack W."/>
            <person name="Stott M.B."/>
            <person name="Alam M."/>
            <person name="Murrell J.C."/>
            <person name="Dunfield P.F."/>
        </authorList>
    </citation>
    <scope>NUCLEOTIDE SEQUENCE [LARGE SCALE GENOMIC DNA]</scope>
    <source>
        <strain evidence="14">ATCC 9039 / DSM 1715 / NCIMB 8712</strain>
    </source>
</reference>
<feature type="active site" description="Nucleophile" evidence="11">
    <location>
        <position position="173"/>
    </location>
</feature>
<dbReference type="NCBIfam" id="TIGR01036">
    <property type="entry name" value="pyrD_sub2"/>
    <property type="match status" value="1"/>
</dbReference>
<accession>B2IIL8</accession>
<protein>
    <recommendedName>
        <fullName evidence="11">Dihydroorotate dehydrogenase (quinone)</fullName>
        <ecNumber evidence="11">1.3.5.2</ecNumber>
    </recommendedName>
    <alternativeName>
        <fullName evidence="11">DHOdehase</fullName>
        <shortName evidence="11">DHOD</shortName>
        <shortName evidence="11">DHODase</shortName>
    </alternativeName>
    <alternativeName>
        <fullName evidence="11">Dihydroorotate oxidase</fullName>
    </alternativeName>
</protein>
<feature type="binding site" evidence="11">
    <location>
        <begin position="58"/>
        <end position="62"/>
    </location>
    <ligand>
        <name>FMN</name>
        <dbReference type="ChEBI" id="CHEBI:58210"/>
    </ligand>
</feature>
<feature type="binding site" evidence="11">
    <location>
        <position position="170"/>
    </location>
    <ligand>
        <name>substrate</name>
    </ligand>
</feature>
<keyword evidence="5 11" id="KW-0285">Flavoprotein</keyword>
<dbReference type="InterPro" id="IPR005720">
    <property type="entry name" value="Dihydroorotate_DH_cat"/>
</dbReference>
<dbReference type="PANTHER" id="PTHR48109">
    <property type="entry name" value="DIHYDROOROTATE DEHYDROGENASE (QUINONE), MITOCHONDRIAL-RELATED"/>
    <property type="match status" value="1"/>
</dbReference>
<feature type="binding site" evidence="11">
    <location>
        <position position="139"/>
    </location>
    <ligand>
        <name>FMN</name>
        <dbReference type="ChEBI" id="CHEBI:58210"/>
    </ligand>
</feature>
<evidence type="ECO:0000313" key="13">
    <source>
        <dbReference type="EMBL" id="ACB94711.1"/>
    </source>
</evidence>
<evidence type="ECO:0000256" key="1">
    <source>
        <dbReference type="ARBA" id="ARBA00003125"/>
    </source>
</evidence>
<feature type="binding site" evidence="11">
    <location>
        <position position="175"/>
    </location>
    <ligand>
        <name>substrate</name>
    </ligand>
</feature>
<comment type="catalytic activity">
    <reaction evidence="10 11">
        <text>(S)-dihydroorotate + a quinone = orotate + a quinol</text>
        <dbReference type="Rhea" id="RHEA:30187"/>
        <dbReference type="ChEBI" id="CHEBI:24646"/>
        <dbReference type="ChEBI" id="CHEBI:30839"/>
        <dbReference type="ChEBI" id="CHEBI:30864"/>
        <dbReference type="ChEBI" id="CHEBI:132124"/>
        <dbReference type="EC" id="1.3.5.2"/>
    </reaction>
</comment>
<dbReference type="UniPathway" id="UPA00070">
    <property type="reaction ID" value="UER00946"/>
</dbReference>
<dbReference type="EMBL" id="CP001016">
    <property type="protein sequence ID" value="ACB94711.1"/>
    <property type="molecule type" value="Genomic_DNA"/>
</dbReference>
<feature type="binding site" evidence="11">
    <location>
        <position position="242"/>
    </location>
    <ligand>
        <name>FMN</name>
        <dbReference type="ChEBI" id="CHEBI:58210"/>
    </ligand>
</feature>
<dbReference type="AlphaFoldDB" id="B2IIL8"/>
<dbReference type="Proteomes" id="UP000001695">
    <property type="component" value="Chromosome"/>
</dbReference>
<gene>
    <name evidence="11" type="primary">pyrD</name>
    <name evidence="13" type="ordered locus">Bind_1068</name>
</gene>
<feature type="domain" description="Dihydroorotate dehydrogenase catalytic" evidence="12">
    <location>
        <begin position="41"/>
        <end position="337"/>
    </location>
</feature>
<dbReference type="GO" id="GO:0006207">
    <property type="term" value="P:'de novo' pyrimidine nucleobase biosynthetic process"/>
    <property type="evidence" value="ECO:0007669"/>
    <property type="project" value="UniProtKB-UniRule"/>
</dbReference>
<proteinExistence type="inferred from homology"/>
<dbReference type="OrthoDB" id="9802377at2"/>
<feature type="binding site" evidence="11">
    <location>
        <position position="82"/>
    </location>
    <ligand>
        <name>FMN</name>
        <dbReference type="ChEBI" id="CHEBI:58210"/>
    </ligand>
</feature>
<dbReference type="GO" id="GO:0005737">
    <property type="term" value="C:cytoplasm"/>
    <property type="evidence" value="ECO:0007669"/>
    <property type="project" value="InterPro"/>
</dbReference>
<evidence type="ECO:0000256" key="10">
    <source>
        <dbReference type="ARBA" id="ARBA00048639"/>
    </source>
</evidence>
<dbReference type="NCBIfam" id="NF003645">
    <property type="entry name" value="PRK05286.1-2"/>
    <property type="match status" value="1"/>
</dbReference>
<feature type="binding site" evidence="11">
    <location>
        <begin position="243"/>
        <end position="244"/>
    </location>
    <ligand>
        <name>substrate</name>
    </ligand>
</feature>
<feature type="binding site" evidence="11">
    <location>
        <position position="62"/>
    </location>
    <ligand>
        <name>substrate</name>
    </ligand>
</feature>
<comment type="subunit">
    <text evidence="11">Monomer.</text>
</comment>
<dbReference type="Pfam" id="PF01180">
    <property type="entry name" value="DHO_dh"/>
    <property type="match status" value="1"/>
</dbReference>
<dbReference type="EC" id="1.3.5.2" evidence="11"/>
<feature type="binding site" evidence="11">
    <location>
        <position position="265"/>
    </location>
    <ligand>
        <name>FMN</name>
        <dbReference type="ChEBI" id="CHEBI:58210"/>
    </ligand>
</feature>
<evidence type="ECO:0000256" key="3">
    <source>
        <dbReference type="ARBA" id="ARBA00005161"/>
    </source>
</evidence>
<evidence type="ECO:0000259" key="12">
    <source>
        <dbReference type="Pfam" id="PF01180"/>
    </source>
</evidence>
<dbReference type="HAMAP" id="MF_00225">
    <property type="entry name" value="DHO_dh_type2"/>
    <property type="match status" value="1"/>
</dbReference>
<name>B2IIL8_BEII9</name>
<dbReference type="PANTHER" id="PTHR48109:SF4">
    <property type="entry name" value="DIHYDROOROTATE DEHYDROGENASE (QUINONE), MITOCHONDRIAL"/>
    <property type="match status" value="1"/>
</dbReference>
<dbReference type="CDD" id="cd04738">
    <property type="entry name" value="DHOD_2_like"/>
    <property type="match status" value="1"/>
</dbReference>
<evidence type="ECO:0000256" key="7">
    <source>
        <dbReference type="ARBA" id="ARBA00022975"/>
    </source>
</evidence>
<evidence type="ECO:0000256" key="11">
    <source>
        <dbReference type="HAMAP-Rule" id="MF_00225"/>
    </source>
</evidence>
<dbReference type="eggNOG" id="COG0167">
    <property type="taxonomic scope" value="Bacteria"/>
</dbReference>
<reference evidence="14" key="1">
    <citation type="submission" date="2008-03" db="EMBL/GenBank/DDBJ databases">
        <title>Complete sequence of chromosome of Beijerinckia indica subsp. indica ATCC 9039.</title>
        <authorList>
            <consortium name="US DOE Joint Genome Institute"/>
            <person name="Copeland A."/>
            <person name="Lucas S."/>
            <person name="Lapidus A."/>
            <person name="Glavina del Rio T."/>
            <person name="Dalin E."/>
            <person name="Tice H."/>
            <person name="Bruce D."/>
            <person name="Goodwin L."/>
            <person name="Pitluck S."/>
            <person name="LaButti K."/>
            <person name="Schmutz J."/>
            <person name="Larimer F."/>
            <person name="Land M."/>
            <person name="Hauser L."/>
            <person name="Kyrpides N."/>
            <person name="Mikhailova N."/>
            <person name="Dunfield P.F."/>
            <person name="Dedysh S.N."/>
            <person name="Liesack W."/>
            <person name="Saw J.H."/>
            <person name="Alam M."/>
            <person name="Chen Y."/>
            <person name="Murrell J.C."/>
            <person name="Richardson P."/>
        </authorList>
    </citation>
    <scope>NUCLEOTIDE SEQUENCE [LARGE SCALE GENOMIC DNA]</scope>
    <source>
        <strain evidence="14">ATCC 9039 / DSM 1715 / NCIMB 8712</strain>
    </source>
</reference>
<comment type="function">
    <text evidence="1 11">Catalyzes the conversion of dihydroorotate to orotate with quinone as electron acceptor.</text>
</comment>
<keyword evidence="11" id="KW-1003">Cell membrane</keyword>
<dbReference type="STRING" id="395963.Bind_1068"/>
<keyword evidence="8 11" id="KW-0560">Oxidoreductase</keyword>
<dbReference type="RefSeq" id="WP_012384068.1">
    <property type="nucleotide sequence ID" value="NC_010581.1"/>
</dbReference>
<keyword evidence="9 11" id="KW-0472">Membrane</keyword>
<dbReference type="KEGG" id="bid:Bind_1068"/>
<evidence type="ECO:0000256" key="2">
    <source>
        <dbReference type="ARBA" id="ARBA00004370"/>
    </source>
</evidence>
<dbReference type="InterPro" id="IPR001295">
    <property type="entry name" value="Dihydroorotate_DH_CS"/>
</dbReference>
<evidence type="ECO:0000256" key="6">
    <source>
        <dbReference type="ARBA" id="ARBA00022643"/>
    </source>
</evidence>
<evidence type="ECO:0000256" key="5">
    <source>
        <dbReference type="ARBA" id="ARBA00022630"/>
    </source>
</evidence>
<evidence type="ECO:0000256" key="8">
    <source>
        <dbReference type="ARBA" id="ARBA00023002"/>
    </source>
</evidence>
<evidence type="ECO:0000313" key="14">
    <source>
        <dbReference type="Proteomes" id="UP000001695"/>
    </source>
</evidence>
<comment type="pathway">
    <text evidence="3 11">Pyrimidine metabolism; UMP biosynthesis via de novo pathway; orotate from (S)-dihydroorotate (quinone route): step 1/1.</text>
</comment>
<dbReference type="InterPro" id="IPR050074">
    <property type="entry name" value="DHO_dehydrogenase"/>
</dbReference>
<feature type="binding site" evidence="11">
    <location>
        <begin position="315"/>
        <end position="316"/>
    </location>
    <ligand>
        <name>FMN</name>
        <dbReference type="ChEBI" id="CHEBI:58210"/>
    </ligand>
</feature>
<keyword evidence="7 11" id="KW-0665">Pyrimidine biosynthesis</keyword>